<dbReference type="EMBL" id="CP100390">
    <property type="protein sequence ID" value="UZE95491.1"/>
    <property type="molecule type" value="Genomic_DNA"/>
</dbReference>
<name>A0ABY6N070_9ALTE</name>
<proteinExistence type="predicted"/>
<accession>A0ABY6N070</accession>
<evidence type="ECO:0000313" key="1">
    <source>
        <dbReference type="EMBL" id="UZE95491.1"/>
    </source>
</evidence>
<reference evidence="1" key="1">
    <citation type="submission" date="2022-06" db="EMBL/GenBank/DDBJ databases">
        <title>Alkalimarinus sp. nov., isolated from gut of a Alitta virens.</title>
        <authorList>
            <person name="Yang A.I."/>
            <person name="Shin N.-R."/>
        </authorList>
    </citation>
    <scope>NUCLEOTIDE SEQUENCE</scope>
    <source>
        <strain evidence="1">A2M4</strain>
    </source>
</reference>
<evidence type="ECO:0000313" key="2">
    <source>
        <dbReference type="Proteomes" id="UP001163739"/>
    </source>
</evidence>
<keyword evidence="2" id="KW-1185">Reference proteome</keyword>
<dbReference type="RefSeq" id="WP_265046980.1">
    <property type="nucleotide sequence ID" value="NZ_CP100390.1"/>
</dbReference>
<protein>
    <submittedName>
        <fullName evidence="1">Uncharacterized protein</fullName>
    </submittedName>
</protein>
<sequence>MDVKYYVYEDLSFDVGPGETFDFTANCQNSGEVPISAGAQIIVANDSDDYKKGLVLCESYPYLLSGKEGWVIRYQNVSETHIDGMFRVYLVCQVNATYQTQVLD</sequence>
<dbReference type="Proteomes" id="UP001163739">
    <property type="component" value="Chromosome"/>
</dbReference>
<organism evidence="1 2">
    <name type="scientific">Alkalimarinus alittae</name>
    <dbReference type="NCBI Taxonomy" id="2961619"/>
    <lineage>
        <taxon>Bacteria</taxon>
        <taxon>Pseudomonadati</taxon>
        <taxon>Pseudomonadota</taxon>
        <taxon>Gammaproteobacteria</taxon>
        <taxon>Alteromonadales</taxon>
        <taxon>Alteromonadaceae</taxon>
        <taxon>Alkalimarinus</taxon>
    </lineage>
</organism>
<gene>
    <name evidence="1" type="ORF">NKI27_15660</name>
</gene>